<accession>A0A174HFF3</accession>
<evidence type="ECO:0000313" key="6">
    <source>
        <dbReference type="EMBL" id="CUO71898.1"/>
    </source>
</evidence>
<feature type="transmembrane region" description="Helical" evidence="5">
    <location>
        <begin position="5"/>
        <end position="22"/>
    </location>
</feature>
<keyword evidence="3 5" id="KW-1133">Transmembrane helix</keyword>
<evidence type="ECO:0000256" key="3">
    <source>
        <dbReference type="ARBA" id="ARBA00022989"/>
    </source>
</evidence>
<dbReference type="OrthoDB" id="2083110at2"/>
<organism evidence="6 7">
    <name type="scientific">Faecalicatena contorta</name>
    <dbReference type="NCBI Taxonomy" id="39482"/>
    <lineage>
        <taxon>Bacteria</taxon>
        <taxon>Bacillati</taxon>
        <taxon>Bacillota</taxon>
        <taxon>Clostridia</taxon>
        <taxon>Lachnospirales</taxon>
        <taxon>Lachnospiraceae</taxon>
        <taxon>Faecalicatena</taxon>
    </lineage>
</organism>
<evidence type="ECO:0000256" key="4">
    <source>
        <dbReference type="ARBA" id="ARBA00023136"/>
    </source>
</evidence>
<protein>
    <submittedName>
        <fullName evidence="6">Colicin V production protein</fullName>
    </submittedName>
</protein>
<dbReference type="GO" id="GO:0016020">
    <property type="term" value="C:membrane"/>
    <property type="evidence" value="ECO:0007669"/>
    <property type="project" value="UniProtKB-SubCell"/>
</dbReference>
<feature type="transmembrane region" description="Helical" evidence="5">
    <location>
        <begin position="28"/>
        <end position="49"/>
    </location>
</feature>
<dbReference type="RefSeq" id="WP_050638986.1">
    <property type="nucleotide sequence ID" value="NZ_CABKUE010000005.1"/>
</dbReference>
<proteinExistence type="predicted"/>
<evidence type="ECO:0000256" key="1">
    <source>
        <dbReference type="ARBA" id="ARBA00004141"/>
    </source>
</evidence>
<dbReference type="InterPro" id="IPR003825">
    <property type="entry name" value="Colicin-V_CvpA"/>
</dbReference>
<reference evidence="6 7" key="1">
    <citation type="submission" date="2015-09" db="EMBL/GenBank/DDBJ databases">
        <authorList>
            <consortium name="Pathogen Informatics"/>
        </authorList>
    </citation>
    <scope>NUCLEOTIDE SEQUENCE [LARGE SCALE GENOMIC DNA]</scope>
    <source>
        <strain evidence="6 7">2789STDY5834876</strain>
    </source>
</reference>
<dbReference type="GO" id="GO:0009403">
    <property type="term" value="P:toxin biosynthetic process"/>
    <property type="evidence" value="ECO:0007669"/>
    <property type="project" value="InterPro"/>
</dbReference>
<sequence length="272" mass="30089">MNNWLLIMVGVIFIICMAVGYLRGFFRIALSLLSVVLTIVLMIVLNPYVAHALTKYTPISEMIETKCTEAFMPEISADELSKVDLSGTPLAGLSGDDLANLKELDWERLGITAEDVLKVVGEIPKDAQIKQIENSALPSFMKNIILENNNSEIYSELNVSSFPEYVASYISRMVIKIVSFLVTFLLAIIIVRALMAAVDIIGELPVVGLLNRFAGALAGIFVALLIVWIAFLILTLVYTTAVGKMCFDLIEDSAILTFLYDKNILLQKLLKF</sequence>
<dbReference type="EMBL" id="CYZU01000030">
    <property type="protein sequence ID" value="CUO71898.1"/>
    <property type="molecule type" value="Genomic_DNA"/>
</dbReference>
<name>A0A174HFF3_9FIRM</name>
<keyword evidence="2 5" id="KW-0812">Transmembrane</keyword>
<dbReference type="STRING" id="39482.ERS852491_03071"/>
<evidence type="ECO:0000256" key="5">
    <source>
        <dbReference type="SAM" id="Phobius"/>
    </source>
</evidence>
<keyword evidence="4 5" id="KW-0472">Membrane</keyword>
<feature type="transmembrane region" description="Helical" evidence="5">
    <location>
        <begin position="213"/>
        <end position="238"/>
    </location>
</feature>
<dbReference type="AlphaFoldDB" id="A0A174HFF3"/>
<comment type="subcellular location">
    <subcellularLocation>
        <location evidence="1">Membrane</location>
        <topology evidence="1">Multi-pass membrane protein</topology>
    </subcellularLocation>
</comment>
<feature type="transmembrane region" description="Helical" evidence="5">
    <location>
        <begin position="177"/>
        <end position="201"/>
    </location>
</feature>
<evidence type="ECO:0000313" key="7">
    <source>
        <dbReference type="Proteomes" id="UP000095544"/>
    </source>
</evidence>
<dbReference type="Proteomes" id="UP000095544">
    <property type="component" value="Unassembled WGS sequence"/>
</dbReference>
<gene>
    <name evidence="6" type="ORF">ERS852491_03071</name>
</gene>
<dbReference type="Pfam" id="PF02674">
    <property type="entry name" value="Colicin_V"/>
    <property type="match status" value="1"/>
</dbReference>
<evidence type="ECO:0000256" key="2">
    <source>
        <dbReference type="ARBA" id="ARBA00022692"/>
    </source>
</evidence>